<evidence type="ECO:0000313" key="2">
    <source>
        <dbReference type="EMBL" id="CAK0876117.1"/>
    </source>
</evidence>
<feature type="non-terminal residue" evidence="2">
    <location>
        <position position="1"/>
    </location>
</feature>
<reference evidence="2" key="1">
    <citation type="submission" date="2023-10" db="EMBL/GenBank/DDBJ databases">
        <authorList>
            <person name="Chen Y."/>
            <person name="Shah S."/>
            <person name="Dougan E. K."/>
            <person name="Thang M."/>
            <person name="Chan C."/>
        </authorList>
    </citation>
    <scope>NUCLEOTIDE SEQUENCE [LARGE SCALE GENOMIC DNA]</scope>
</reference>
<feature type="compositionally biased region" description="Gly residues" evidence="1">
    <location>
        <begin position="180"/>
        <end position="191"/>
    </location>
</feature>
<gene>
    <name evidence="2" type="ORF">PCOR1329_LOCUS60603</name>
</gene>
<dbReference type="Proteomes" id="UP001189429">
    <property type="component" value="Unassembled WGS sequence"/>
</dbReference>
<evidence type="ECO:0000256" key="1">
    <source>
        <dbReference type="SAM" id="MobiDB-lite"/>
    </source>
</evidence>
<proteinExistence type="predicted"/>
<dbReference type="EMBL" id="CAUYUJ010017597">
    <property type="protein sequence ID" value="CAK0876117.1"/>
    <property type="molecule type" value="Genomic_DNA"/>
</dbReference>
<feature type="compositionally biased region" description="Gly residues" evidence="1">
    <location>
        <begin position="239"/>
        <end position="249"/>
    </location>
</feature>
<name>A0ABN9VRS6_9DINO</name>
<feature type="compositionally biased region" description="Basic and acidic residues" evidence="1">
    <location>
        <begin position="1"/>
        <end position="22"/>
    </location>
</feature>
<feature type="non-terminal residue" evidence="2">
    <location>
        <position position="260"/>
    </location>
</feature>
<sequence length="260" mass="27626">SGARPERQSAIHGRFELSAHTENEEEEEEEEEEEKRERDRDSHGGHRGAPWPHRSARHPGPGPACPAAQTGEAAREGEGCEAAAFRTKEEWGGDAGAGRPGEGRARTRRGRAAREHGTEAAPATPRPQRPGHRRGPAPRAPAGAGCRQVPASAPWQWPPPCRRRRRQGTKTPSDKEKIMRGGGGRGEGGGTPKVTTYAPRVNRGPPKSAPTGGGRPGEVRGRQRWPKVQKPRGARAPGLGAGGLRGLAGGVRLHPGGPPR</sequence>
<accession>A0ABN9VRS6</accession>
<keyword evidence="3" id="KW-1185">Reference proteome</keyword>
<feature type="compositionally biased region" description="Acidic residues" evidence="1">
    <location>
        <begin position="23"/>
        <end position="34"/>
    </location>
</feature>
<protein>
    <submittedName>
        <fullName evidence="2">Uncharacterized protein</fullName>
    </submittedName>
</protein>
<comment type="caution">
    <text evidence="2">The sequence shown here is derived from an EMBL/GenBank/DDBJ whole genome shotgun (WGS) entry which is preliminary data.</text>
</comment>
<feature type="region of interest" description="Disordered" evidence="1">
    <location>
        <begin position="1"/>
        <end position="260"/>
    </location>
</feature>
<feature type="compositionally biased region" description="Basic residues" evidence="1">
    <location>
        <begin position="222"/>
        <end position="233"/>
    </location>
</feature>
<feature type="compositionally biased region" description="Basic and acidic residues" evidence="1">
    <location>
        <begin position="35"/>
        <end position="44"/>
    </location>
</feature>
<organism evidence="2 3">
    <name type="scientific">Prorocentrum cordatum</name>
    <dbReference type="NCBI Taxonomy" id="2364126"/>
    <lineage>
        <taxon>Eukaryota</taxon>
        <taxon>Sar</taxon>
        <taxon>Alveolata</taxon>
        <taxon>Dinophyceae</taxon>
        <taxon>Prorocentrales</taxon>
        <taxon>Prorocentraceae</taxon>
        <taxon>Prorocentrum</taxon>
    </lineage>
</organism>
<evidence type="ECO:0000313" key="3">
    <source>
        <dbReference type="Proteomes" id="UP001189429"/>
    </source>
</evidence>